<keyword evidence="1" id="KW-0489">Methyltransferase</keyword>
<dbReference type="EMBL" id="KV748244">
    <property type="protein sequence ID" value="OCK88293.1"/>
    <property type="molecule type" value="Genomic_DNA"/>
</dbReference>
<organism evidence="1 2">
    <name type="scientific">Cenococcum geophilum 1.58</name>
    <dbReference type="NCBI Taxonomy" id="794803"/>
    <lineage>
        <taxon>Eukaryota</taxon>
        <taxon>Fungi</taxon>
        <taxon>Dikarya</taxon>
        <taxon>Ascomycota</taxon>
        <taxon>Pezizomycotina</taxon>
        <taxon>Dothideomycetes</taxon>
        <taxon>Pleosporomycetidae</taxon>
        <taxon>Gloniales</taxon>
        <taxon>Gloniaceae</taxon>
        <taxon>Cenococcum</taxon>
    </lineage>
</organism>
<evidence type="ECO:0000313" key="1">
    <source>
        <dbReference type="EMBL" id="OCK88293.1"/>
    </source>
</evidence>
<protein>
    <submittedName>
        <fullName evidence="1">S-adenosyl-L-methionine-dependent methyltransferase</fullName>
    </submittedName>
</protein>
<accession>A0ACC8EPM3</accession>
<keyword evidence="2" id="KW-1185">Reference proteome</keyword>
<keyword evidence="1" id="KW-0808">Transferase</keyword>
<proteinExistence type="predicted"/>
<evidence type="ECO:0000313" key="2">
    <source>
        <dbReference type="Proteomes" id="UP000250078"/>
    </source>
</evidence>
<dbReference type="Proteomes" id="UP000250078">
    <property type="component" value="Unassembled WGS sequence"/>
</dbReference>
<sequence length="324" mass="36322">MSQPPKSKHTTGQTQQKSASSRPFQYRPRPPKSAPNPIQTPAYSRSRRVPLILAGVTVFGISCYGVLVYTSLSRLPLAQAVPADVSDRYDENAASFDSDVNTIEKLAGINKRRKELTKLAKGDILEVSVGTGRNIPYYPLKECKSITMVDQSSPMLAIAKRKWKDEHPEYSRRIFFRNQSALDPIPSPSPEGFDTVIQTMGLCSTPEPEALLRNLGAITKKDGGQILLLEHGKSHYGWLNDYLDKTAPMHADKHGCWWNKDIGKIVEDSGLEVVKIKRHNFGTTWWVELKPRKGMKKEASPIEEAAGQEVVPQVAQKRWWGVWS</sequence>
<reference evidence="1 2" key="1">
    <citation type="journal article" date="2016" name="Nat. Commun.">
        <title>Ectomycorrhizal ecology is imprinted in the genome of the dominant symbiotic fungus Cenococcum geophilum.</title>
        <authorList>
            <consortium name="DOE Joint Genome Institute"/>
            <person name="Peter M."/>
            <person name="Kohler A."/>
            <person name="Ohm R.A."/>
            <person name="Kuo A."/>
            <person name="Krutzmann J."/>
            <person name="Morin E."/>
            <person name="Arend M."/>
            <person name="Barry K.W."/>
            <person name="Binder M."/>
            <person name="Choi C."/>
            <person name="Clum A."/>
            <person name="Copeland A."/>
            <person name="Grisel N."/>
            <person name="Haridas S."/>
            <person name="Kipfer T."/>
            <person name="LaButti K."/>
            <person name="Lindquist E."/>
            <person name="Lipzen A."/>
            <person name="Maire R."/>
            <person name="Meier B."/>
            <person name="Mihaltcheva S."/>
            <person name="Molinier V."/>
            <person name="Murat C."/>
            <person name="Poggeler S."/>
            <person name="Quandt C.A."/>
            <person name="Sperisen C."/>
            <person name="Tritt A."/>
            <person name="Tisserant E."/>
            <person name="Crous P.W."/>
            <person name="Henrissat B."/>
            <person name="Nehls U."/>
            <person name="Egli S."/>
            <person name="Spatafora J.W."/>
            <person name="Grigoriev I.V."/>
            <person name="Martin F.M."/>
        </authorList>
    </citation>
    <scope>NUCLEOTIDE SEQUENCE [LARGE SCALE GENOMIC DNA]</scope>
    <source>
        <strain evidence="1 2">1.58</strain>
    </source>
</reference>
<gene>
    <name evidence="1" type="ORF">K441DRAFT_589276</name>
</gene>
<name>A0ACC8EPM3_9PEZI</name>